<evidence type="ECO:0000256" key="4">
    <source>
        <dbReference type="ARBA" id="ARBA00022764"/>
    </source>
</evidence>
<comment type="subcellular location">
    <subcellularLocation>
        <location evidence="1">Periplasm</location>
    </subcellularLocation>
</comment>
<evidence type="ECO:0000256" key="5">
    <source>
        <dbReference type="ARBA" id="ARBA00022982"/>
    </source>
</evidence>
<keyword evidence="5" id="KW-0249">Electron transport</keyword>
<comment type="cofactor">
    <cofactor evidence="7">
        <name>Cu cation</name>
        <dbReference type="ChEBI" id="CHEBI:23378"/>
    </cofactor>
    <text evidence="7">Binds 1 copper ion per subunit.</text>
</comment>
<accession>A0A3M2L348</accession>
<evidence type="ECO:0000256" key="8">
    <source>
        <dbReference type="SAM" id="MobiDB-lite"/>
    </source>
</evidence>
<keyword evidence="9" id="KW-0732">Signal</keyword>
<dbReference type="Gene3D" id="2.60.40.420">
    <property type="entry name" value="Cupredoxins - blue copper proteins"/>
    <property type="match status" value="1"/>
</dbReference>
<keyword evidence="4" id="KW-0574">Periplasm</keyword>
<keyword evidence="12" id="KW-1185">Reference proteome</keyword>
<dbReference type="GO" id="GO:0042597">
    <property type="term" value="C:periplasmic space"/>
    <property type="evidence" value="ECO:0007669"/>
    <property type="project" value="UniProtKB-SubCell"/>
</dbReference>
<dbReference type="SUPFAM" id="SSF49503">
    <property type="entry name" value="Cupredoxins"/>
    <property type="match status" value="1"/>
</dbReference>
<sequence>MIFAHRRAVRLTCLALTAAGALTIAGCGSGTTSSHPTSAHHTTTTTPPPTMTTPGAPGTSTVTVEVNDMKFSPASVTIKTGDTVVWKFDDKFPHNVQGIGDSAMGLNSPIFNRGEWSHTFTIAGTYRYMCTLHPDMRGTVTVQ</sequence>
<evidence type="ECO:0000256" key="7">
    <source>
        <dbReference type="PIRSR" id="PIRSR602386-1"/>
    </source>
</evidence>
<dbReference type="Pfam" id="PF00127">
    <property type="entry name" value="Copper-bind"/>
    <property type="match status" value="1"/>
</dbReference>
<feature type="binding site" evidence="7">
    <location>
        <position position="136"/>
    </location>
    <ligand>
        <name>Cu cation</name>
        <dbReference type="ChEBI" id="CHEBI:23378"/>
    </ligand>
</feature>
<feature type="region of interest" description="Disordered" evidence="8">
    <location>
        <begin position="29"/>
        <end position="54"/>
    </location>
</feature>
<dbReference type="PANTHER" id="PTHR36507:SF1">
    <property type="entry name" value="BLL1555 PROTEIN"/>
    <property type="match status" value="1"/>
</dbReference>
<evidence type="ECO:0000256" key="2">
    <source>
        <dbReference type="ARBA" id="ARBA00022448"/>
    </source>
</evidence>
<feature type="signal peptide" evidence="9">
    <location>
        <begin position="1"/>
        <end position="21"/>
    </location>
</feature>
<feature type="domain" description="Blue (type 1) copper" evidence="10">
    <location>
        <begin position="61"/>
        <end position="143"/>
    </location>
</feature>
<dbReference type="Proteomes" id="UP000279275">
    <property type="component" value="Unassembled WGS sequence"/>
</dbReference>
<comment type="caution">
    <text evidence="11">The sequence shown here is derived from an EMBL/GenBank/DDBJ whole genome shotgun (WGS) entry which is preliminary data.</text>
</comment>
<gene>
    <name evidence="11" type="ORF">EBN03_16670</name>
</gene>
<reference evidence="11 12" key="1">
    <citation type="submission" date="2018-10" db="EMBL/GenBank/DDBJ databases">
        <title>Isolation from cow dung.</title>
        <authorList>
            <person name="Ling L."/>
        </authorList>
    </citation>
    <scope>NUCLEOTIDE SEQUENCE [LARGE SCALE GENOMIC DNA]</scope>
    <source>
        <strain evidence="11 12">NEAU-LL90</strain>
    </source>
</reference>
<dbReference type="GO" id="GO:0009055">
    <property type="term" value="F:electron transfer activity"/>
    <property type="evidence" value="ECO:0007669"/>
    <property type="project" value="InterPro"/>
</dbReference>
<feature type="chain" id="PRO_5039208928" evidence="9">
    <location>
        <begin position="22"/>
        <end position="143"/>
    </location>
</feature>
<feature type="binding site" evidence="7">
    <location>
        <position position="133"/>
    </location>
    <ligand>
        <name>Cu cation</name>
        <dbReference type="ChEBI" id="CHEBI:23378"/>
    </ligand>
</feature>
<evidence type="ECO:0000256" key="6">
    <source>
        <dbReference type="ARBA" id="ARBA00023008"/>
    </source>
</evidence>
<proteinExistence type="predicted"/>
<evidence type="ECO:0000256" key="1">
    <source>
        <dbReference type="ARBA" id="ARBA00004418"/>
    </source>
</evidence>
<feature type="compositionally biased region" description="Low complexity" evidence="8">
    <location>
        <begin position="29"/>
        <end position="45"/>
    </location>
</feature>
<dbReference type="InterPro" id="IPR000923">
    <property type="entry name" value="BlueCu_1"/>
</dbReference>
<dbReference type="OrthoDB" id="574459at2"/>
<dbReference type="InterPro" id="IPR002386">
    <property type="entry name" value="Amicyanin/Pseudoazurin"/>
</dbReference>
<evidence type="ECO:0000313" key="11">
    <source>
        <dbReference type="EMBL" id="RMI31814.1"/>
    </source>
</evidence>
<keyword evidence="2" id="KW-0813">Transport</keyword>
<dbReference type="AlphaFoldDB" id="A0A3M2L348"/>
<organism evidence="11 12">
    <name type="scientific">Nocardia stercoris</name>
    <dbReference type="NCBI Taxonomy" id="2483361"/>
    <lineage>
        <taxon>Bacteria</taxon>
        <taxon>Bacillati</taxon>
        <taxon>Actinomycetota</taxon>
        <taxon>Actinomycetes</taxon>
        <taxon>Mycobacteriales</taxon>
        <taxon>Nocardiaceae</taxon>
        <taxon>Nocardia</taxon>
    </lineage>
</organism>
<name>A0A3M2L348_9NOCA</name>
<feature type="binding site" evidence="7">
    <location>
        <position position="94"/>
    </location>
    <ligand>
        <name>Cu cation</name>
        <dbReference type="ChEBI" id="CHEBI:23378"/>
    </ligand>
</feature>
<dbReference type="InterPro" id="IPR008972">
    <property type="entry name" value="Cupredoxin"/>
</dbReference>
<dbReference type="EMBL" id="RFFH01000006">
    <property type="protein sequence ID" value="RMI31814.1"/>
    <property type="molecule type" value="Genomic_DNA"/>
</dbReference>
<evidence type="ECO:0000256" key="9">
    <source>
        <dbReference type="SAM" id="SignalP"/>
    </source>
</evidence>
<evidence type="ECO:0000256" key="3">
    <source>
        <dbReference type="ARBA" id="ARBA00022723"/>
    </source>
</evidence>
<protein>
    <submittedName>
        <fullName evidence="11">Copper-binding protein</fullName>
    </submittedName>
</protein>
<keyword evidence="6 7" id="KW-0186">Copper</keyword>
<dbReference type="PANTHER" id="PTHR36507">
    <property type="entry name" value="BLL1555 PROTEIN"/>
    <property type="match status" value="1"/>
</dbReference>
<dbReference type="RefSeq" id="WP_122188947.1">
    <property type="nucleotide sequence ID" value="NZ_RFFH01000006.1"/>
</dbReference>
<feature type="binding site" evidence="7">
    <location>
        <position position="130"/>
    </location>
    <ligand>
        <name>Cu cation</name>
        <dbReference type="ChEBI" id="CHEBI:23378"/>
    </ligand>
</feature>
<dbReference type="InterPro" id="IPR052721">
    <property type="entry name" value="ET_Amicyanin"/>
</dbReference>
<dbReference type="PRINTS" id="PR00155">
    <property type="entry name" value="AMICYANIN"/>
</dbReference>
<evidence type="ECO:0000313" key="12">
    <source>
        <dbReference type="Proteomes" id="UP000279275"/>
    </source>
</evidence>
<keyword evidence="3 7" id="KW-0479">Metal-binding</keyword>
<dbReference type="GO" id="GO:0005507">
    <property type="term" value="F:copper ion binding"/>
    <property type="evidence" value="ECO:0007669"/>
    <property type="project" value="InterPro"/>
</dbReference>
<dbReference type="PROSITE" id="PS51257">
    <property type="entry name" value="PROKAR_LIPOPROTEIN"/>
    <property type="match status" value="1"/>
</dbReference>
<evidence type="ECO:0000259" key="10">
    <source>
        <dbReference type="Pfam" id="PF00127"/>
    </source>
</evidence>